<dbReference type="STRING" id="662367.SAMN05216167_11391"/>
<feature type="transmembrane region" description="Helical" evidence="2">
    <location>
        <begin position="12"/>
        <end position="33"/>
    </location>
</feature>
<proteinExistence type="predicted"/>
<dbReference type="AlphaFoldDB" id="A0A1I2A5M7"/>
<dbReference type="EMBL" id="FOLQ01000013">
    <property type="protein sequence ID" value="SFE39444.1"/>
    <property type="molecule type" value="Genomic_DNA"/>
</dbReference>
<keyword evidence="2" id="KW-0472">Membrane</keyword>
<feature type="region of interest" description="Disordered" evidence="1">
    <location>
        <begin position="43"/>
        <end position="63"/>
    </location>
</feature>
<gene>
    <name evidence="3" type="ORF">SAMN05216167_11391</name>
</gene>
<protein>
    <submittedName>
        <fullName evidence="3">Uncharacterized protein</fullName>
    </submittedName>
</protein>
<sequence length="63" mass="6987">MLKELSKIKYYVVAALVALGVFMWAGLTGMRLMGDDNESVENQNSYYGNSGHSGGHGSRFYHK</sequence>
<evidence type="ECO:0000256" key="2">
    <source>
        <dbReference type="SAM" id="Phobius"/>
    </source>
</evidence>
<evidence type="ECO:0000313" key="4">
    <source>
        <dbReference type="Proteomes" id="UP000198598"/>
    </source>
</evidence>
<dbReference type="Proteomes" id="UP000198598">
    <property type="component" value="Unassembled WGS sequence"/>
</dbReference>
<keyword evidence="4" id="KW-1185">Reference proteome</keyword>
<keyword evidence="2" id="KW-0812">Transmembrane</keyword>
<organism evidence="3 4">
    <name type="scientific">Spirosoma endophyticum</name>
    <dbReference type="NCBI Taxonomy" id="662367"/>
    <lineage>
        <taxon>Bacteria</taxon>
        <taxon>Pseudomonadati</taxon>
        <taxon>Bacteroidota</taxon>
        <taxon>Cytophagia</taxon>
        <taxon>Cytophagales</taxon>
        <taxon>Cytophagaceae</taxon>
        <taxon>Spirosoma</taxon>
    </lineage>
</organism>
<evidence type="ECO:0000313" key="3">
    <source>
        <dbReference type="EMBL" id="SFE39444.1"/>
    </source>
</evidence>
<dbReference type="RefSeq" id="WP_093831408.1">
    <property type="nucleotide sequence ID" value="NZ_FOLQ01000013.1"/>
</dbReference>
<keyword evidence="2" id="KW-1133">Transmembrane helix</keyword>
<reference evidence="3 4" key="1">
    <citation type="submission" date="2016-10" db="EMBL/GenBank/DDBJ databases">
        <authorList>
            <person name="de Groot N.N."/>
        </authorList>
    </citation>
    <scope>NUCLEOTIDE SEQUENCE [LARGE SCALE GENOMIC DNA]</scope>
    <source>
        <strain evidence="3 4">DSM 26130</strain>
    </source>
</reference>
<evidence type="ECO:0000256" key="1">
    <source>
        <dbReference type="SAM" id="MobiDB-lite"/>
    </source>
</evidence>
<accession>A0A1I2A5M7</accession>
<name>A0A1I2A5M7_9BACT</name>